<dbReference type="InterPro" id="IPR014710">
    <property type="entry name" value="RmlC-like_jellyroll"/>
</dbReference>
<dbReference type="Gene3D" id="1.10.287.70">
    <property type="match status" value="1"/>
</dbReference>
<evidence type="ECO:0000256" key="9">
    <source>
        <dbReference type="ARBA" id="ARBA00023303"/>
    </source>
</evidence>
<feature type="transmembrane region" description="Helical" evidence="11">
    <location>
        <begin position="411"/>
        <end position="435"/>
    </location>
</feature>
<name>A0A1D1ZHA0_9ARAE</name>
<evidence type="ECO:0000256" key="4">
    <source>
        <dbReference type="ARBA" id="ARBA00022692"/>
    </source>
</evidence>
<evidence type="ECO:0000256" key="10">
    <source>
        <dbReference type="SAM" id="MobiDB-lite"/>
    </source>
</evidence>
<evidence type="ECO:0000256" key="6">
    <source>
        <dbReference type="ARBA" id="ARBA00023065"/>
    </source>
</evidence>
<dbReference type="SMART" id="SM00100">
    <property type="entry name" value="cNMP"/>
    <property type="match status" value="1"/>
</dbReference>
<dbReference type="InterPro" id="IPR000595">
    <property type="entry name" value="cNMP-bd_dom"/>
</dbReference>
<dbReference type="SUPFAM" id="SSF81324">
    <property type="entry name" value="Voltage-gated potassium channels"/>
    <property type="match status" value="1"/>
</dbReference>
<dbReference type="PANTHER" id="PTHR45651">
    <property type="entry name" value="CYCLIC NUCLEOTIDE-GATED ION CHANNEL 15-RELATED-RELATED"/>
    <property type="match status" value="1"/>
</dbReference>
<evidence type="ECO:0000256" key="5">
    <source>
        <dbReference type="ARBA" id="ARBA00022989"/>
    </source>
</evidence>
<accession>A0A1D1ZHA0</accession>
<dbReference type="GO" id="GO:0005216">
    <property type="term" value="F:monoatomic ion channel activity"/>
    <property type="evidence" value="ECO:0007669"/>
    <property type="project" value="InterPro"/>
</dbReference>
<feature type="transmembrane region" description="Helical" evidence="11">
    <location>
        <begin position="605"/>
        <end position="627"/>
    </location>
</feature>
<dbReference type="InterPro" id="IPR018490">
    <property type="entry name" value="cNMP-bd_dom_sf"/>
</dbReference>
<evidence type="ECO:0000256" key="8">
    <source>
        <dbReference type="ARBA" id="ARBA00023286"/>
    </source>
</evidence>
<feature type="transmembrane region" description="Helical" evidence="11">
    <location>
        <begin position="354"/>
        <end position="373"/>
    </location>
</feature>
<keyword evidence="3" id="KW-0813">Transport</keyword>
<feature type="transmembrane region" description="Helical" evidence="11">
    <location>
        <begin position="483"/>
        <end position="504"/>
    </location>
</feature>
<gene>
    <name evidence="13" type="primary">CNGC20_3</name>
    <name evidence="13" type="ORF">g.50753</name>
</gene>
<feature type="non-terminal residue" evidence="13">
    <location>
        <position position="1"/>
    </location>
</feature>
<dbReference type="EMBL" id="GDJX01001699">
    <property type="protein sequence ID" value="JAT66237.1"/>
    <property type="molecule type" value="Transcribed_RNA"/>
</dbReference>
<feature type="transmembrane region" description="Helical" evidence="11">
    <location>
        <begin position="322"/>
        <end position="342"/>
    </location>
</feature>
<keyword evidence="8" id="KW-1071">Ligand-gated ion channel</keyword>
<comment type="similarity">
    <text evidence="2">Belongs to the cyclic nucleotide-gated cation channel (TC 1.A.1.5) family.</text>
</comment>
<dbReference type="SUPFAM" id="SSF51206">
    <property type="entry name" value="cAMP-binding domain-like"/>
    <property type="match status" value="1"/>
</dbReference>
<keyword evidence="4 11" id="KW-0812">Transmembrane</keyword>
<dbReference type="PANTHER" id="PTHR45651:SF11">
    <property type="entry name" value="CYCLIC NUCLEOTIDE-GATED ION CHANNEL 20, CHLOROPLASTIC-RELATED"/>
    <property type="match status" value="1"/>
</dbReference>
<evidence type="ECO:0000259" key="12">
    <source>
        <dbReference type="PROSITE" id="PS50042"/>
    </source>
</evidence>
<dbReference type="CDD" id="cd00038">
    <property type="entry name" value="CAP_ED"/>
    <property type="match status" value="1"/>
</dbReference>
<keyword evidence="9" id="KW-0407">Ion channel</keyword>
<evidence type="ECO:0000256" key="3">
    <source>
        <dbReference type="ARBA" id="ARBA00022448"/>
    </source>
</evidence>
<feature type="region of interest" description="Disordered" evidence="10">
    <location>
        <begin position="176"/>
        <end position="232"/>
    </location>
</feature>
<comment type="subcellular location">
    <subcellularLocation>
        <location evidence="1">Membrane</location>
        <topology evidence="1">Multi-pass membrane protein</topology>
    </subcellularLocation>
</comment>
<dbReference type="AlphaFoldDB" id="A0A1D1ZHA0"/>
<dbReference type="Gene3D" id="2.60.120.10">
    <property type="entry name" value="Jelly Rolls"/>
    <property type="match status" value="1"/>
</dbReference>
<dbReference type="InterPro" id="IPR005821">
    <property type="entry name" value="Ion_trans_dom"/>
</dbReference>
<dbReference type="GO" id="GO:0016020">
    <property type="term" value="C:membrane"/>
    <property type="evidence" value="ECO:0007669"/>
    <property type="project" value="UniProtKB-SubCell"/>
</dbReference>
<dbReference type="Pfam" id="PF00520">
    <property type="entry name" value="Ion_trans"/>
    <property type="match status" value="1"/>
</dbReference>
<evidence type="ECO:0000313" key="13">
    <source>
        <dbReference type="EMBL" id="JAT66237.1"/>
    </source>
</evidence>
<evidence type="ECO:0000256" key="11">
    <source>
        <dbReference type="SAM" id="Phobius"/>
    </source>
</evidence>
<keyword evidence="6" id="KW-0406">Ion transport</keyword>
<dbReference type="PROSITE" id="PS50042">
    <property type="entry name" value="CNMP_BINDING_3"/>
    <property type="match status" value="1"/>
</dbReference>
<feature type="domain" description="Cyclic nucleotide-binding" evidence="12">
    <location>
        <begin position="712"/>
        <end position="780"/>
    </location>
</feature>
<organism evidence="13">
    <name type="scientific">Anthurium amnicola</name>
    <dbReference type="NCBI Taxonomy" id="1678845"/>
    <lineage>
        <taxon>Eukaryota</taxon>
        <taxon>Viridiplantae</taxon>
        <taxon>Streptophyta</taxon>
        <taxon>Embryophyta</taxon>
        <taxon>Tracheophyta</taxon>
        <taxon>Spermatophyta</taxon>
        <taxon>Magnoliopsida</taxon>
        <taxon>Liliopsida</taxon>
        <taxon>Araceae</taxon>
        <taxon>Pothoideae</taxon>
        <taxon>Potheae</taxon>
        <taxon>Anthurium</taxon>
    </lineage>
</organism>
<dbReference type="Gene3D" id="1.10.287.630">
    <property type="entry name" value="Helix hairpin bin"/>
    <property type="match status" value="1"/>
</dbReference>
<keyword evidence="5 11" id="KW-1133">Transmembrane helix</keyword>
<evidence type="ECO:0000256" key="1">
    <source>
        <dbReference type="ARBA" id="ARBA00004141"/>
    </source>
</evidence>
<proteinExistence type="inferred from homology"/>
<evidence type="ECO:0000256" key="7">
    <source>
        <dbReference type="ARBA" id="ARBA00023136"/>
    </source>
</evidence>
<protein>
    <submittedName>
        <fullName evidence="13">Putative cyclic nucleotide-gated ion channel 20, chloroplastic</fullName>
    </submittedName>
</protein>
<evidence type="ECO:0000256" key="2">
    <source>
        <dbReference type="ARBA" id="ARBA00010486"/>
    </source>
</evidence>
<sequence length="885" mass="99651">GQWTWQRCQVLSPVLPPRSSATLLGFSFTSPVPTPPPPTLSSSSASSLVCPLLLLLLLLPPPARSSCSFHLGVFFLLGEVGAPCSRNRRRWGGRMSERDRDIVPMMSDTDAGRGRGRGIELRCFTDRSASMFLPSTADGDEAPPASSFHDAGYGGGVVFHTGPLVRTPPVAQFVPMSGPLYGGRHRGTPTPPSSRPRPLLPPPPPVAEKHGRSPSVPPQEASTGGWADEGGGYGAGRKDHLLNSGQLGMCNDPYCTTCPGAYHANTAPPKRPYRASTSLENRLHNILYEDARGWARKYFSFINARFPIMNPHTKVVQQWNKFFVISCLVAVFIDPLFFFVLSVDEQHKCIVFNWPFSIAIAVVRSITDFIYLLHILLQFRLAYVAPESRVVGAGDFVVEPKKIALHYLRGYFLLDLFVGLPLPQVMILVVIPAYLGSSTANYAKNLLRITVLLQYIPRIFRILPLLAGQSSSGFIFESAWTNFVINLLMFMLAGHVVGSCWYLFGLQRVNECLRKACSDTGQSDCRLLIDCGRGEFYREHSSDTWQENLNANSCLSENSSFTYGIYKQAALITKKHSIVVRYIYSLFWGFQQISTLAGNQTPSDFVWEVLFTMGIIGLGLLLFALLIGNMQNFLQALGRRRLEMQLRRRDVEQWMSHRRLPEVLRRQVRRAERFNWAAARGVNEEELLEDLPEDLQRDIRRHLFTFLKKVRIFYLMDEPILDAVRERLRQKLYIAGSYIQDQGGSIEKMVFIVRGKMESIGADGNAAPLSEGDVCGEELLAWYLEHSSLNKDGGKIRFPGQRLFSNRAVRCITNVEAFALHSDDLEDVTANFARFLRNPRVQGAIRYESPYWRILAATHIQVAWRYKKRCLRRTSGLNQQRTATK</sequence>
<reference evidence="13" key="1">
    <citation type="submission" date="2015-07" db="EMBL/GenBank/DDBJ databases">
        <title>Transcriptome Assembly of Anthurium amnicola.</title>
        <authorList>
            <person name="Suzuki J."/>
        </authorList>
    </citation>
    <scope>NUCLEOTIDE SEQUENCE</scope>
</reference>
<keyword evidence="7 11" id="KW-0472">Membrane</keyword>
<feature type="compositionally biased region" description="Pro residues" evidence="10">
    <location>
        <begin position="189"/>
        <end position="206"/>
    </location>
</feature>